<keyword evidence="1" id="KW-0472">Membrane</keyword>
<keyword evidence="1" id="KW-1133">Transmembrane helix</keyword>
<feature type="transmembrane region" description="Helical" evidence="1">
    <location>
        <begin position="283"/>
        <end position="301"/>
    </location>
</feature>
<organism evidence="2 3">
    <name type="scientific">Crassostrea virginica</name>
    <name type="common">Eastern oyster</name>
    <dbReference type="NCBI Taxonomy" id="6565"/>
    <lineage>
        <taxon>Eukaryota</taxon>
        <taxon>Metazoa</taxon>
        <taxon>Spiralia</taxon>
        <taxon>Lophotrochozoa</taxon>
        <taxon>Mollusca</taxon>
        <taxon>Bivalvia</taxon>
        <taxon>Autobranchia</taxon>
        <taxon>Pteriomorphia</taxon>
        <taxon>Ostreida</taxon>
        <taxon>Ostreoidea</taxon>
        <taxon>Ostreidae</taxon>
        <taxon>Crassostrea</taxon>
    </lineage>
</organism>
<protein>
    <submittedName>
        <fullName evidence="3">Uncharacterized protein LOC111131601 isoform X2</fullName>
    </submittedName>
</protein>
<proteinExistence type="predicted"/>
<evidence type="ECO:0000313" key="2">
    <source>
        <dbReference type="Proteomes" id="UP000694844"/>
    </source>
</evidence>
<dbReference type="GeneID" id="111131601"/>
<dbReference type="Proteomes" id="UP000694844">
    <property type="component" value="Chromosome 4"/>
</dbReference>
<name>A0A8B8E3Y2_CRAVI</name>
<dbReference type="Gene3D" id="3.40.50.300">
    <property type="entry name" value="P-loop containing nucleotide triphosphate hydrolases"/>
    <property type="match status" value="1"/>
</dbReference>
<accession>A0A8B8E3Y2</accession>
<evidence type="ECO:0000313" key="3">
    <source>
        <dbReference type="RefSeq" id="XP_022334920.1"/>
    </source>
</evidence>
<dbReference type="CDD" id="cd00882">
    <property type="entry name" value="Ras_like_GTPase"/>
    <property type="match status" value="1"/>
</dbReference>
<keyword evidence="2" id="KW-1185">Reference proteome</keyword>
<evidence type="ECO:0000256" key="1">
    <source>
        <dbReference type="SAM" id="Phobius"/>
    </source>
</evidence>
<feature type="transmembrane region" description="Helical" evidence="1">
    <location>
        <begin position="307"/>
        <end position="328"/>
    </location>
</feature>
<dbReference type="SUPFAM" id="SSF52540">
    <property type="entry name" value="P-loop containing nucleoside triphosphate hydrolases"/>
    <property type="match status" value="1"/>
</dbReference>
<dbReference type="InterPro" id="IPR027417">
    <property type="entry name" value="P-loop_NTPase"/>
</dbReference>
<reference evidence="3" key="1">
    <citation type="submission" date="2025-08" db="UniProtKB">
        <authorList>
            <consortium name="RefSeq"/>
        </authorList>
    </citation>
    <scope>IDENTIFICATION</scope>
    <source>
        <tissue evidence="3">Whole sample</tissue>
    </source>
</reference>
<sequence>MDEQSMEYSESDLNLELETLRKRVIKAQKPLTIAIIGQHGCGKSSFLNTVMAVLRGEYHENALVGNFEDEGEHVTRRLTRYPKTRYLDESSVEDFTQKWPTFVDMMGFQNAGDEGVRKILDSIINGCFKDGTKLNTSLRNKRDVGDFLQQFYYGEEISRKVDRIIFVASAISRELPCELIRALVSQAMDGGRDVPIFGVLTHADKVQERDPDFVGKFKRSLGLNDQRFLLCSNYCDNIPPQENRVPRVEVPIARFLQQVLNPSRHVFQEKPDYVEYVRRRINVPLKVVLEYTLFLLFSFIFTTKHILWFLFILVLITLLTKFFLRLFLHYRPEDLNLRVGTMLKRCLDHE</sequence>
<dbReference type="AlphaFoldDB" id="A0A8B8E3Y2"/>
<dbReference type="RefSeq" id="XP_022334920.1">
    <property type="nucleotide sequence ID" value="XM_022479212.1"/>
</dbReference>
<keyword evidence="1" id="KW-0812">Transmembrane</keyword>
<dbReference type="OrthoDB" id="6207301at2759"/>
<gene>
    <name evidence="3" type="primary">LOC111131601</name>
</gene>